<dbReference type="KEGG" id="smo:SELMODRAFT_69384"/>
<reference evidence="4 5" key="1">
    <citation type="journal article" date="2011" name="Science">
        <title>The Selaginella genome identifies genetic changes associated with the evolution of vascular plants.</title>
        <authorList>
            <person name="Banks J.A."/>
            <person name="Nishiyama T."/>
            <person name="Hasebe M."/>
            <person name="Bowman J.L."/>
            <person name="Gribskov M."/>
            <person name="dePamphilis C."/>
            <person name="Albert V.A."/>
            <person name="Aono N."/>
            <person name="Aoyama T."/>
            <person name="Ambrose B.A."/>
            <person name="Ashton N.W."/>
            <person name="Axtell M.J."/>
            <person name="Barker E."/>
            <person name="Barker M.S."/>
            <person name="Bennetzen J.L."/>
            <person name="Bonawitz N.D."/>
            <person name="Chapple C."/>
            <person name="Cheng C."/>
            <person name="Correa L.G."/>
            <person name="Dacre M."/>
            <person name="DeBarry J."/>
            <person name="Dreyer I."/>
            <person name="Elias M."/>
            <person name="Engstrom E.M."/>
            <person name="Estelle M."/>
            <person name="Feng L."/>
            <person name="Finet C."/>
            <person name="Floyd S.K."/>
            <person name="Frommer W.B."/>
            <person name="Fujita T."/>
            <person name="Gramzow L."/>
            <person name="Gutensohn M."/>
            <person name="Harholt J."/>
            <person name="Hattori M."/>
            <person name="Heyl A."/>
            <person name="Hirai T."/>
            <person name="Hiwatashi Y."/>
            <person name="Ishikawa M."/>
            <person name="Iwata M."/>
            <person name="Karol K.G."/>
            <person name="Koehler B."/>
            <person name="Kolukisaoglu U."/>
            <person name="Kubo M."/>
            <person name="Kurata T."/>
            <person name="Lalonde S."/>
            <person name="Li K."/>
            <person name="Li Y."/>
            <person name="Litt A."/>
            <person name="Lyons E."/>
            <person name="Manning G."/>
            <person name="Maruyama T."/>
            <person name="Michael T.P."/>
            <person name="Mikami K."/>
            <person name="Miyazaki S."/>
            <person name="Morinaga S."/>
            <person name="Murata T."/>
            <person name="Mueller-Roeber B."/>
            <person name="Nelson D.R."/>
            <person name="Obara M."/>
            <person name="Oguri Y."/>
            <person name="Olmstead R.G."/>
            <person name="Onodera N."/>
            <person name="Petersen B.L."/>
            <person name="Pils B."/>
            <person name="Prigge M."/>
            <person name="Rensing S.A."/>
            <person name="Riano-Pachon D.M."/>
            <person name="Roberts A.W."/>
            <person name="Sato Y."/>
            <person name="Scheller H.V."/>
            <person name="Schulz B."/>
            <person name="Schulz C."/>
            <person name="Shakirov E.V."/>
            <person name="Shibagaki N."/>
            <person name="Shinohara N."/>
            <person name="Shippen D.E."/>
            <person name="Soerensen I."/>
            <person name="Sotooka R."/>
            <person name="Sugimoto N."/>
            <person name="Sugita M."/>
            <person name="Sumikawa N."/>
            <person name="Tanurdzic M."/>
            <person name="Theissen G."/>
            <person name="Ulvskov P."/>
            <person name="Wakazuki S."/>
            <person name="Weng J.K."/>
            <person name="Willats W.W."/>
            <person name="Wipf D."/>
            <person name="Wolf P.G."/>
            <person name="Yang L."/>
            <person name="Zimmer A.D."/>
            <person name="Zhu Q."/>
            <person name="Mitros T."/>
            <person name="Hellsten U."/>
            <person name="Loque D."/>
            <person name="Otillar R."/>
            <person name="Salamov A."/>
            <person name="Schmutz J."/>
            <person name="Shapiro H."/>
            <person name="Lindquist E."/>
            <person name="Lucas S."/>
            <person name="Rokhsar D."/>
            <person name="Grigoriev I.V."/>
        </authorList>
    </citation>
    <scope>NUCLEOTIDE SEQUENCE [LARGE SCALE GENOMIC DNA]</scope>
</reference>
<dbReference type="HOGENOM" id="CLU_111795_3_0_1"/>
<dbReference type="Gramene" id="EFJ31325">
    <property type="protein sequence ID" value="EFJ31325"/>
    <property type="gene ID" value="SELMODRAFT_69385"/>
</dbReference>
<protein>
    <submittedName>
        <fullName evidence="4">Uncharacterized protein</fullName>
    </submittedName>
</protein>
<comment type="similarity">
    <text evidence="1">Belongs to the STIG1 family.</text>
</comment>
<organism evidence="5">
    <name type="scientific">Selaginella moellendorffii</name>
    <name type="common">Spikemoss</name>
    <dbReference type="NCBI Taxonomy" id="88036"/>
    <lineage>
        <taxon>Eukaryota</taxon>
        <taxon>Viridiplantae</taxon>
        <taxon>Streptophyta</taxon>
        <taxon>Embryophyta</taxon>
        <taxon>Tracheophyta</taxon>
        <taxon>Lycopodiopsida</taxon>
        <taxon>Selaginellales</taxon>
        <taxon>Selaginellaceae</taxon>
        <taxon>Selaginella</taxon>
    </lineage>
</organism>
<dbReference type="Pfam" id="PF04885">
    <property type="entry name" value="Stig1"/>
    <property type="match status" value="1"/>
</dbReference>
<dbReference type="EMBL" id="GL377574">
    <property type="protein sequence ID" value="EFJ31325.1"/>
    <property type="molecule type" value="Genomic_DNA"/>
</dbReference>
<dbReference type="OMA" id="NTSCHRN"/>
<dbReference type="Proteomes" id="UP000001514">
    <property type="component" value="Unassembled WGS sequence"/>
</dbReference>
<dbReference type="eggNOG" id="ENOG502SZTG">
    <property type="taxonomic scope" value="Eukaryota"/>
</dbReference>
<feature type="non-terminal residue" evidence="4">
    <location>
        <position position="1"/>
    </location>
</feature>
<evidence type="ECO:0000256" key="2">
    <source>
        <dbReference type="ARBA" id="ARBA00022729"/>
    </source>
</evidence>
<keyword evidence="2" id="KW-0732">Signal</keyword>
<gene>
    <name evidence="4" type="ORF">SELMODRAFT_69384</name>
    <name evidence="3" type="ORF">SELMODRAFT_69385</name>
</gene>
<evidence type="ECO:0000313" key="5">
    <source>
        <dbReference type="Proteomes" id="UP000001514"/>
    </source>
</evidence>
<proteinExistence type="inferred from homology"/>
<keyword evidence="5" id="KW-1185">Reference proteome</keyword>
<dbReference type="Gramene" id="EFJ34274">
    <property type="protein sequence ID" value="EFJ34274"/>
    <property type="gene ID" value="SELMODRAFT_69384"/>
</dbReference>
<dbReference type="InterPro" id="IPR006969">
    <property type="entry name" value="Stig-like"/>
</dbReference>
<dbReference type="STRING" id="88036.D8QYN9"/>
<evidence type="ECO:0000256" key="1">
    <source>
        <dbReference type="ARBA" id="ARBA00006010"/>
    </source>
</evidence>
<name>D8QYN9_SELML</name>
<dbReference type="PANTHER" id="PTHR33227:SF54">
    <property type="entry name" value="PROTEIN STIG1"/>
    <property type="match status" value="1"/>
</dbReference>
<dbReference type="AlphaFoldDB" id="D8QYN9"/>
<dbReference type="PANTHER" id="PTHR33227">
    <property type="entry name" value="STIGMA-SPECIFIC STIG1-LIKE PROTEIN 3"/>
    <property type="match status" value="1"/>
</dbReference>
<accession>D8QYN9</accession>
<evidence type="ECO:0000313" key="4">
    <source>
        <dbReference type="EMBL" id="EFJ34274.1"/>
    </source>
</evidence>
<sequence length="85" mass="9000">CHNNASVCSDLSRNPEGPGVCCFNWVCKQTQSDGNNCGACSRACSYGLSCCGGECVDLMTSSRHCGRCNTSCHRNVACEFGLCGY</sequence>
<dbReference type="KEGG" id="smo:SELMODRAFT_69385"/>
<dbReference type="InParanoid" id="D8QYN9"/>
<dbReference type="EMBL" id="GL377569">
    <property type="protein sequence ID" value="EFJ34274.1"/>
    <property type="molecule type" value="Genomic_DNA"/>
</dbReference>
<evidence type="ECO:0000313" key="3">
    <source>
        <dbReference type="EMBL" id="EFJ31325.1"/>
    </source>
</evidence>
<feature type="non-terminal residue" evidence="4">
    <location>
        <position position="85"/>
    </location>
</feature>